<comment type="caution">
    <text evidence="1">The sequence shown here is derived from an EMBL/GenBank/DDBJ whole genome shotgun (WGS) entry which is preliminary data.</text>
</comment>
<sequence length="78" mass="8602">MEAQAGYQDCRNHAGYSPTAGLVWFLQIKTIAQPEIKPETCFLPVQPLATGQPGPPVIIEVFSRLHKQDTSGQFFAKT</sequence>
<accession>A0AAE1ACA6</accession>
<keyword evidence="2" id="KW-1185">Reference proteome</keyword>
<organism evidence="1 2">
    <name type="scientific">Elysia crispata</name>
    <name type="common">lettuce slug</name>
    <dbReference type="NCBI Taxonomy" id="231223"/>
    <lineage>
        <taxon>Eukaryota</taxon>
        <taxon>Metazoa</taxon>
        <taxon>Spiralia</taxon>
        <taxon>Lophotrochozoa</taxon>
        <taxon>Mollusca</taxon>
        <taxon>Gastropoda</taxon>
        <taxon>Heterobranchia</taxon>
        <taxon>Euthyneura</taxon>
        <taxon>Panpulmonata</taxon>
        <taxon>Sacoglossa</taxon>
        <taxon>Placobranchoidea</taxon>
        <taxon>Plakobranchidae</taxon>
        <taxon>Elysia</taxon>
    </lineage>
</organism>
<name>A0AAE1ACA6_9GAST</name>
<dbReference type="EMBL" id="JAWDGP010002158">
    <property type="protein sequence ID" value="KAK3785213.1"/>
    <property type="molecule type" value="Genomic_DNA"/>
</dbReference>
<evidence type="ECO:0000313" key="1">
    <source>
        <dbReference type="EMBL" id="KAK3785213.1"/>
    </source>
</evidence>
<dbReference type="Proteomes" id="UP001283361">
    <property type="component" value="Unassembled WGS sequence"/>
</dbReference>
<evidence type="ECO:0000313" key="2">
    <source>
        <dbReference type="Proteomes" id="UP001283361"/>
    </source>
</evidence>
<dbReference type="AlphaFoldDB" id="A0AAE1ACA6"/>
<reference evidence="1" key="1">
    <citation type="journal article" date="2023" name="G3 (Bethesda)">
        <title>A reference genome for the long-term kleptoplast-retaining sea slug Elysia crispata morphotype clarki.</title>
        <authorList>
            <person name="Eastman K.E."/>
            <person name="Pendleton A.L."/>
            <person name="Shaikh M.A."/>
            <person name="Suttiyut T."/>
            <person name="Ogas R."/>
            <person name="Tomko P."/>
            <person name="Gavelis G."/>
            <person name="Widhalm J.R."/>
            <person name="Wisecaver J.H."/>
        </authorList>
    </citation>
    <scope>NUCLEOTIDE SEQUENCE</scope>
    <source>
        <strain evidence="1">ECLA1</strain>
    </source>
</reference>
<protein>
    <submittedName>
        <fullName evidence="1">Uncharacterized protein</fullName>
    </submittedName>
</protein>
<gene>
    <name evidence="1" type="ORF">RRG08_062548</name>
</gene>
<proteinExistence type="predicted"/>